<dbReference type="AlphaFoldDB" id="A0A2P8DL34"/>
<gene>
    <name evidence="3" type="ORF">CLV30_12165</name>
</gene>
<organism evidence="3 4">
    <name type="scientific">Haloactinopolyspora alba</name>
    <dbReference type="NCBI Taxonomy" id="648780"/>
    <lineage>
        <taxon>Bacteria</taxon>
        <taxon>Bacillati</taxon>
        <taxon>Actinomycetota</taxon>
        <taxon>Actinomycetes</taxon>
        <taxon>Jiangellales</taxon>
        <taxon>Jiangellaceae</taxon>
        <taxon>Haloactinopolyspora</taxon>
    </lineage>
</organism>
<dbReference type="OrthoDB" id="3389322at2"/>
<dbReference type="RefSeq" id="WP_106539327.1">
    <property type="nucleotide sequence ID" value="NZ_PYGE01000021.1"/>
</dbReference>
<reference evidence="3 4" key="1">
    <citation type="submission" date="2018-03" db="EMBL/GenBank/DDBJ databases">
        <title>Genomic Encyclopedia of Archaeal and Bacterial Type Strains, Phase II (KMG-II): from individual species to whole genera.</title>
        <authorList>
            <person name="Goeker M."/>
        </authorList>
    </citation>
    <scope>NUCLEOTIDE SEQUENCE [LARGE SCALE GENOMIC DNA]</scope>
    <source>
        <strain evidence="3 4">DSM 45211</strain>
    </source>
</reference>
<keyword evidence="1" id="KW-0812">Transmembrane</keyword>
<proteinExistence type="predicted"/>
<comment type="caution">
    <text evidence="3">The sequence shown here is derived from an EMBL/GenBank/DDBJ whole genome shotgun (WGS) entry which is preliminary data.</text>
</comment>
<dbReference type="Proteomes" id="UP000243528">
    <property type="component" value="Unassembled WGS sequence"/>
</dbReference>
<protein>
    <submittedName>
        <fullName evidence="3">Uncharacterized protein DUF4129</fullName>
    </submittedName>
</protein>
<sequence>MSAPDRVLAVFVRAAGDAPAVPGREAARELAERELSKPSYDRDTSLTTRIIRWIVERIERLLDAAAGTLSSGVGIAALVALVGALAVVVVLWTGPMARSASRSAGPVLEPGARTAAEYRAAADDAAARADWDTAVVERFRATVATLEERGVLTPESGRTADEVARDAAAVLAGVSAQLRAGATVFDSVRYGGTAARRDDDDALRRLDSAVLAARPQQADDAGGPVLSAPR</sequence>
<keyword evidence="1" id="KW-1133">Transmembrane helix</keyword>
<evidence type="ECO:0000313" key="3">
    <source>
        <dbReference type="EMBL" id="PSK97908.1"/>
    </source>
</evidence>
<evidence type="ECO:0000259" key="2">
    <source>
        <dbReference type="Pfam" id="PF13559"/>
    </source>
</evidence>
<dbReference type="EMBL" id="PYGE01000021">
    <property type="protein sequence ID" value="PSK97908.1"/>
    <property type="molecule type" value="Genomic_DNA"/>
</dbReference>
<dbReference type="Pfam" id="PF13559">
    <property type="entry name" value="DUF4129"/>
    <property type="match status" value="1"/>
</dbReference>
<keyword evidence="1" id="KW-0472">Membrane</keyword>
<evidence type="ECO:0000256" key="1">
    <source>
        <dbReference type="SAM" id="Phobius"/>
    </source>
</evidence>
<feature type="transmembrane region" description="Helical" evidence="1">
    <location>
        <begin position="69"/>
        <end position="92"/>
    </location>
</feature>
<keyword evidence="4" id="KW-1185">Reference proteome</keyword>
<dbReference type="InterPro" id="IPR025403">
    <property type="entry name" value="TgpA-like_C"/>
</dbReference>
<accession>A0A2P8DL34</accession>
<name>A0A2P8DL34_9ACTN</name>
<feature type="domain" description="Protein-glutamine gamma-glutamyltransferase-like C-terminal" evidence="2">
    <location>
        <begin position="138"/>
        <end position="207"/>
    </location>
</feature>
<evidence type="ECO:0000313" key="4">
    <source>
        <dbReference type="Proteomes" id="UP000243528"/>
    </source>
</evidence>